<evidence type="ECO:0000313" key="3">
    <source>
        <dbReference type="Proteomes" id="UP001473302"/>
    </source>
</evidence>
<gene>
    <name evidence="2" type="ORF">MFLAVUS_008880</name>
</gene>
<accession>A0ABP9Z8E7</accession>
<dbReference type="EMBL" id="BAABUK010000025">
    <property type="protein sequence ID" value="GAA5815372.1"/>
    <property type="molecule type" value="Genomic_DNA"/>
</dbReference>
<keyword evidence="3" id="KW-1185">Reference proteome</keyword>
<dbReference type="PANTHER" id="PTHR23250:SF1">
    <property type="entry name" value="TECTONIN BETA-PROPELLER REPEAT-CONTAINING PROTEIN 1"/>
    <property type="match status" value="1"/>
</dbReference>
<organism evidence="2 3">
    <name type="scientific">Mucor flavus</name>
    <dbReference type="NCBI Taxonomy" id="439312"/>
    <lineage>
        <taxon>Eukaryota</taxon>
        <taxon>Fungi</taxon>
        <taxon>Fungi incertae sedis</taxon>
        <taxon>Mucoromycota</taxon>
        <taxon>Mucoromycotina</taxon>
        <taxon>Mucoromycetes</taxon>
        <taxon>Mucorales</taxon>
        <taxon>Mucorineae</taxon>
        <taxon>Mucoraceae</taxon>
        <taxon>Mucor</taxon>
    </lineage>
</organism>
<comment type="caution">
    <text evidence="2">The sequence shown here is derived from an EMBL/GenBank/DDBJ whole genome shotgun (WGS) entry which is preliminary data.</text>
</comment>
<dbReference type="PANTHER" id="PTHR23250">
    <property type="entry name" value="DYSFERLIN-RELATED"/>
    <property type="match status" value="1"/>
</dbReference>
<sequence length="272" mass="32523">MTLTGNGTNTQKAYRIKKSLRELVQKPRPKQRKFSITLPPLPHNDHIKEELAYDVLYECQRGSLLVGYSSKTLLQFDPNPWCDGNMSFTPMDISNYQLPDPMWEWVSENWMIDMTEDVDEAGWQYAFNFHGAVWRGNYKHIRSFARRRRWIRLRRLPQITIVQPVVTKHDLIDVEHLSIPDTLLHRLKKCRLDRERLSVFNSYDYDLQLLEKVDEYVKLFDFESSKYKFLSHFFTKKYYSGIKQVSLNETEIKAIQSLRFHRDRQNILNIIS</sequence>
<dbReference type="InterPro" id="IPR006614">
    <property type="entry name" value="Peroxin/Ferlin"/>
</dbReference>
<reference evidence="2 3" key="1">
    <citation type="submission" date="2024-04" db="EMBL/GenBank/DDBJ databases">
        <title>genome sequences of Mucor flavus KT1a and Helicostylum pulchrum KT1b strains isolated from the surface of a dry-aged beef.</title>
        <authorList>
            <person name="Toyotome T."/>
            <person name="Hosono M."/>
            <person name="Torimaru M."/>
            <person name="Fukuda K."/>
            <person name="Mikami N."/>
        </authorList>
    </citation>
    <scope>NUCLEOTIDE SEQUENCE [LARGE SCALE GENOMIC DNA]</scope>
    <source>
        <strain evidence="2 3">KT1a</strain>
    </source>
</reference>
<dbReference type="Proteomes" id="UP001473302">
    <property type="component" value="Unassembled WGS sequence"/>
</dbReference>
<protein>
    <recommendedName>
        <fullName evidence="1">Peroxin/Ferlin domain-containing protein</fullName>
    </recommendedName>
</protein>
<evidence type="ECO:0000313" key="2">
    <source>
        <dbReference type="EMBL" id="GAA5815372.1"/>
    </source>
</evidence>
<dbReference type="InterPro" id="IPR010482">
    <property type="entry name" value="TECPR1-like_DysF"/>
</dbReference>
<evidence type="ECO:0000259" key="1">
    <source>
        <dbReference type="SMART" id="SM00694"/>
    </source>
</evidence>
<proteinExistence type="predicted"/>
<dbReference type="InterPro" id="IPR051513">
    <property type="entry name" value="Tectonin_beta-prop"/>
</dbReference>
<dbReference type="Pfam" id="PF06398">
    <property type="entry name" value="Pex24p"/>
    <property type="match status" value="1"/>
</dbReference>
<name>A0ABP9Z8E7_9FUNG</name>
<dbReference type="SMART" id="SM00694">
    <property type="entry name" value="DysFC"/>
    <property type="match status" value="1"/>
</dbReference>
<feature type="domain" description="Peroxin/Ferlin" evidence="1">
    <location>
        <begin position="122"/>
        <end position="157"/>
    </location>
</feature>